<gene>
    <name evidence="1" type="primary">GEF1</name>
</gene>
<name>E9P9U2_YEASX</name>
<feature type="non-terminal residue" evidence="1">
    <location>
        <position position="111"/>
    </location>
</feature>
<dbReference type="EMBL" id="L36344">
    <property type="protein sequence ID" value="AAA88736.1"/>
    <property type="molecule type" value="Genomic_DNA"/>
</dbReference>
<protein>
    <submittedName>
        <fullName evidence="1">GEF1 protein</fullName>
    </submittedName>
</protein>
<dbReference type="AlphaFoldDB" id="E9P9U2"/>
<proteinExistence type="predicted"/>
<accession>E9P9U2</accession>
<evidence type="ECO:0000313" key="1">
    <source>
        <dbReference type="EMBL" id="AAA88736.1"/>
    </source>
</evidence>
<organism evidence="1">
    <name type="scientific">Saccharomyces cerevisiae</name>
    <name type="common">Baker's yeast</name>
    <dbReference type="NCBI Taxonomy" id="4932"/>
    <lineage>
        <taxon>Eukaryota</taxon>
        <taxon>Fungi</taxon>
        <taxon>Dikarya</taxon>
        <taxon>Ascomycota</taxon>
        <taxon>Saccharomycotina</taxon>
        <taxon>Saccharomycetes</taxon>
        <taxon>Saccharomycetales</taxon>
        <taxon>Saccharomycetaceae</taxon>
        <taxon>Saccharomyces</taxon>
    </lineage>
</organism>
<sequence>MTCLPNSCTTANFMGDSVCIVFCNRSETPWFNFCGYQTPFSENLEVVNKASPSLLLTNFCTDLLCPVNLCSKAALRSSVLLFISCRMSISKCLITPCKSWTRKESLPFTLS</sequence>
<reference evidence="1" key="1">
    <citation type="journal article" date="1995" name="Yeast">
        <title>Analysis of a 42.5 kb DNA sequence of chromosome X reveals three tRNA genes and 14 new open reading frames including a gene most probably belonging to the family of ubiquitin-protein ligases.</title>
        <authorList>
            <person name="Huang M.-E."/>
            <person name="Chuat J.-C."/>
            <person name="Galibert F."/>
        </authorList>
    </citation>
    <scope>NUCLEOTIDE SEQUENCE</scope>
    <source>
        <strain evidence="1">S288C</strain>
    </source>
</reference>